<name>A0A0D2H3B4_9EURO</name>
<dbReference type="HOGENOM" id="CLU_2251558_0_0_1"/>
<dbReference type="VEuPathDB" id="FungiDB:Z518_05779"/>
<dbReference type="RefSeq" id="XP_013272044.1">
    <property type="nucleotide sequence ID" value="XM_013416590.1"/>
</dbReference>
<evidence type="ECO:0000313" key="1">
    <source>
        <dbReference type="EMBL" id="KIX04908.1"/>
    </source>
</evidence>
<keyword evidence="2" id="KW-1185">Reference proteome</keyword>
<dbReference type="EMBL" id="KN847478">
    <property type="protein sequence ID" value="KIX04908.1"/>
    <property type="molecule type" value="Genomic_DNA"/>
</dbReference>
<accession>A0A0D2H3B4</accession>
<dbReference type="AlphaFoldDB" id="A0A0D2H3B4"/>
<gene>
    <name evidence="1" type="ORF">Z518_05779</name>
</gene>
<reference evidence="1 2" key="1">
    <citation type="submission" date="2015-01" db="EMBL/GenBank/DDBJ databases">
        <title>The Genome Sequence of Rhinocladiella mackenzie CBS 650.93.</title>
        <authorList>
            <consortium name="The Broad Institute Genomics Platform"/>
            <person name="Cuomo C."/>
            <person name="de Hoog S."/>
            <person name="Gorbushina A."/>
            <person name="Stielow B."/>
            <person name="Teixiera M."/>
            <person name="Abouelleil A."/>
            <person name="Chapman S.B."/>
            <person name="Priest M."/>
            <person name="Young S.K."/>
            <person name="Wortman J."/>
            <person name="Nusbaum C."/>
            <person name="Birren B."/>
        </authorList>
    </citation>
    <scope>NUCLEOTIDE SEQUENCE [LARGE SCALE GENOMIC DNA]</scope>
    <source>
        <strain evidence="1 2">CBS 650.93</strain>
    </source>
</reference>
<proteinExistence type="predicted"/>
<dbReference type="Proteomes" id="UP000053617">
    <property type="component" value="Unassembled WGS sequence"/>
</dbReference>
<dbReference type="InterPro" id="IPR036188">
    <property type="entry name" value="FAD/NAD-bd_sf"/>
</dbReference>
<evidence type="ECO:0008006" key="3">
    <source>
        <dbReference type="Google" id="ProtNLM"/>
    </source>
</evidence>
<protein>
    <recommendedName>
        <fullName evidence="3">FAD-binding domain-containing protein</fullName>
    </recommendedName>
</protein>
<evidence type="ECO:0000313" key="2">
    <source>
        <dbReference type="Proteomes" id="UP000053617"/>
    </source>
</evidence>
<dbReference type="Gene3D" id="3.50.50.60">
    <property type="entry name" value="FAD/NAD(P)-binding domain"/>
    <property type="match status" value="1"/>
</dbReference>
<sequence>MPSVPLNEFEPTTGLQNKAGIMRKSSACLLSKFEPLCNSHRRQLAQTCVQVLREQGMELQYDSKCVGIQEMDHSTVITAFADDYPEEADFLIGYDGNHSGTRSL</sequence>
<dbReference type="SUPFAM" id="SSF51905">
    <property type="entry name" value="FAD/NAD(P)-binding domain"/>
    <property type="match status" value="1"/>
</dbReference>
<organism evidence="1 2">
    <name type="scientific">Rhinocladiella mackenziei CBS 650.93</name>
    <dbReference type="NCBI Taxonomy" id="1442369"/>
    <lineage>
        <taxon>Eukaryota</taxon>
        <taxon>Fungi</taxon>
        <taxon>Dikarya</taxon>
        <taxon>Ascomycota</taxon>
        <taxon>Pezizomycotina</taxon>
        <taxon>Eurotiomycetes</taxon>
        <taxon>Chaetothyriomycetidae</taxon>
        <taxon>Chaetothyriales</taxon>
        <taxon>Herpotrichiellaceae</taxon>
        <taxon>Rhinocladiella</taxon>
    </lineage>
</organism>
<dbReference type="GeneID" id="25293850"/>